<dbReference type="AlphaFoldDB" id="A0A346AZC8"/>
<protein>
    <recommendedName>
        <fullName evidence="2">pre-crRNA processing endonuclease</fullName>
        <ecNumber evidence="2">3.1.-.-</ecNumber>
    </recommendedName>
</protein>
<accession>A0A346AZC8</accession>
<gene>
    <name evidence="3" type="primary">cas5c</name>
    <name evidence="3" type="ORF">DKB62_06425</name>
</gene>
<dbReference type="GO" id="GO:0051607">
    <property type="term" value="P:defense response to virus"/>
    <property type="evidence" value="ECO:0007669"/>
    <property type="project" value="UniProtKB-UniRule"/>
</dbReference>
<dbReference type="GO" id="GO:0004519">
    <property type="term" value="F:endonuclease activity"/>
    <property type="evidence" value="ECO:0007669"/>
    <property type="project" value="UniProtKB-UniRule"/>
</dbReference>
<keyword evidence="2" id="KW-0540">Nuclease</keyword>
<keyword evidence="1 2" id="KW-0051">Antiviral defense</keyword>
<dbReference type="GO" id="GO:0003723">
    <property type="term" value="F:RNA binding"/>
    <property type="evidence" value="ECO:0007669"/>
    <property type="project" value="UniProtKB-UniRule"/>
</dbReference>
<evidence type="ECO:0000313" key="4">
    <source>
        <dbReference type="Proteomes" id="UP000254337"/>
    </source>
</evidence>
<dbReference type="GO" id="GO:0016787">
    <property type="term" value="F:hydrolase activity"/>
    <property type="evidence" value="ECO:0007669"/>
    <property type="project" value="UniProtKB-KW"/>
</dbReference>
<keyword evidence="2" id="KW-0378">Hydrolase</keyword>
<dbReference type="KEGG" id="meg:DKB62_06425"/>
<dbReference type="Proteomes" id="UP000254337">
    <property type="component" value="Chromosome"/>
</dbReference>
<dbReference type="OrthoDB" id="5621871at2"/>
<proteinExistence type="inferred from homology"/>
<dbReference type="GO" id="GO:0043571">
    <property type="term" value="P:maintenance of CRISPR repeat elements"/>
    <property type="evidence" value="ECO:0007669"/>
    <property type="project" value="UniProtKB-UniRule"/>
</dbReference>
<dbReference type="Pfam" id="PF09704">
    <property type="entry name" value="Cas_Cas5d"/>
    <property type="match status" value="1"/>
</dbReference>
<dbReference type="NCBIfam" id="TIGR01876">
    <property type="entry name" value="cas_Cas5d"/>
    <property type="match status" value="1"/>
</dbReference>
<organism evidence="3 4">
    <name type="scientific">Megasphaera stantonii</name>
    <dbReference type="NCBI Taxonomy" id="2144175"/>
    <lineage>
        <taxon>Bacteria</taxon>
        <taxon>Bacillati</taxon>
        <taxon>Bacillota</taxon>
        <taxon>Negativicutes</taxon>
        <taxon>Veillonellales</taxon>
        <taxon>Veillonellaceae</taxon>
        <taxon>Megasphaera</taxon>
    </lineage>
</organism>
<keyword evidence="2" id="KW-0255">Endonuclease</keyword>
<keyword evidence="4" id="KW-1185">Reference proteome</keyword>
<dbReference type="PIRSF" id="PIRSF029950">
    <property type="entry name" value="Cas_CT1134"/>
    <property type="match status" value="1"/>
</dbReference>
<dbReference type="NCBIfam" id="TIGR02593">
    <property type="entry name" value="CRISPR_cas5"/>
    <property type="match status" value="1"/>
</dbReference>
<dbReference type="InterPro" id="IPR013422">
    <property type="entry name" value="CRISPR-assoc_prot_Cas5_N"/>
</dbReference>
<dbReference type="EC" id="3.1.-.-" evidence="2"/>
<dbReference type="InterPro" id="IPR021124">
    <property type="entry name" value="CRISPR-assoc_prot_Cas5"/>
</dbReference>
<name>A0A346AZC8_9FIRM</name>
<sequence length="257" mass="29703">MFQSNPFYMKISGPYALFTDPMSKANGEKFTYQVPTAQALQGIVEAVYWKPTLRYVVDEVKVLKPIQTETKNILVPMVNGDKDLSYYTYLKDVAYAVKFHFEWADRPDMEKDRNEKKHEQILLRSMKRGGRHDIFLGTRECIGEVERLRASEYEGLTTPFSGKMSFGIMFHSFSYQERMKKGGLAGTLYSQFAPIVMNDGVITFIRPEECFIRHELRDYHVKEFTEDMYMSVDEQWNLYDEEGGMADESASGAASDV</sequence>
<evidence type="ECO:0000313" key="3">
    <source>
        <dbReference type="EMBL" id="AXL21221.1"/>
    </source>
</evidence>
<dbReference type="EMBL" id="CP029462">
    <property type="protein sequence ID" value="AXL21221.1"/>
    <property type="molecule type" value="Genomic_DNA"/>
</dbReference>
<dbReference type="RefSeq" id="WP_107196256.1">
    <property type="nucleotide sequence ID" value="NZ_CP029462.1"/>
</dbReference>
<comment type="similarity">
    <text evidence="2">Belongs to the CRISPR-associated protein Cas5 family. Subtype I-C/Dvulg subfamily.</text>
</comment>
<evidence type="ECO:0000256" key="1">
    <source>
        <dbReference type="ARBA" id="ARBA00023118"/>
    </source>
</evidence>
<keyword evidence="2" id="KW-0694">RNA-binding</keyword>
<reference evidence="3 4" key="1">
    <citation type="submission" date="2018-05" db="EMBL/GenBank/DDBJ databases">
        <title>Complete genome sequence of Megasphaera sp. AJH120T, isolated from the ceca of a chicken.</title>
        <authorList>
            <person name="Maki J."/>
            <person name="Looft T."/>
        </authorList>
    </citation>
    <scope>NUCLEOTIDE SEQUENCE [LARGE SCALE GENOMIC DNA]</scope>
    <source>
        <strain evidence="3 4">AJH120</strain>
    </source>
</reference>
<dbReference type="InterPro" id="IPR010155">
    <property type="entry name" value="CRISPR-assoc_prot_Cas5d"/>
</dbReference>
<comment type="function">
    <text evidence="2">CRISPR (clustered regularly interspaced short palindromic repeat) is an adaptive immune system that provides protection against mobile genetic elements (viruses, transposable elements and conjugative plasmids). CRISPR clusters contain spacers, sequences complementary to antecedent mobile elements, and target invading nucleic acids. CRISPR clusters are transcribed and processed into CRISPR RNA (crRNA).</text>
</comment>
<evidence type="ECO:0000256" key="2">
    <source>
        <dbReference type="PIRNR" id="PIRNR029950"/>
    </source>
</evidence>
<dbReference type="Gene3D" id="3.30.70.2660">
    <property type="match status" value="1"/>
</dbReference>